<dbReference type="EMBL" id="CAXHTB010000015">
    <property type="protein sequence ID" value="CAL0320728.1"/>
    <property type="molecule type" value="Genomic_DNA"/>
</dbReference>
<keyword evidence="2" id="KW-0472">Membrane</keyword>
<name>A0AAV1XIH1_LUPLU</name>
<accession>A0AAV1XIH1</accession>
<evidence type="ECO:0000256" key="1">
    <source>
        <dbReference type="SAM" id="MobiDB-lite"/>
    </source>
</evidence>
<gene>
    <name evidence="3" type="ORF">LLUT_LOCUS21788</name>
</gene>
<feature type="region of interest" description="Disordered" evidence="1">
    <location>
        <begin position="62"/>
        <end position="84"/>
    </location>
</feature>
<proteinExistence type="predicted"/>
<comment type="caution">
    <text evidence="3">The sequence shown here is derived from an EMBL/GenBank/DDBJ whole genome shotgun (WGS) entry which is preliminary data.</text>
</comment>
<keyword evidence="2" id="KW-0812">Transmembrane</keyword>
<evidence type="ECO:0008006" key="5">
    <source>
        <dbReference type="Google" id="ProtNLM"/>
    </source>
</evidence>
<evidence type="ECO:0000256" key="2">
    <source>
        <dbReference type="SAM" id="Phobius"/>
    </source>
</evidence>
<evidence type="ECO:0000313" key="4">
    <source>
        <dbReference type="Proteomes" id="UP001497480"/>
    </source>
</evidence>
<evidence type="ECO:0000313" key="3">
    <source>
        <dbReference type="EMBL" id="CAL0320728.1"/>
    </source>
</evidence>
<keyword evidence="2" id="KW-1133">Transmembrane helix</keyword>
<protein>
    <recommendedName>
        <fullName evidence="5">Transmembrane protein</fullName>
    </recommendedName>
</protein>
<dbReference type="AlphaFoldDB" id="A0AAV1XIH1"/>
<feature type="transmembrane region" description="Helical" evidence="2">
    <location>
        <begin position="7"/>
        <end position="28"/>
    </location>
</feature>
<sequence length="84" mass="9511">MKITQRAMLVLSVLIIMMHFIMCSIVLVNCNQIHRFRPRKLLDHVSSFSASVDKLKISDEASQRSIGGSLKKAPRSYSNPSHNK</sequence>
<reference evidence="3 4" key="1">
    <citation type="submission" date="2024-03" db="EMBL/GenBank/DDBJ databases">
        <authorList>
            <person name="Martinez-Hernandez J."/>
        </authorList>
    </citation>
    <scope>NUCLEOTIDE SEQUENCE [LARGE SCALE GENOMIC DNA]</scope>
</reference>
<keyword evidence="4" id="KW-1185">Reference proteome</keyword>
<dbReference type="Proteomes" id="UP001497480">
    <property type="component" value="Unassembled WGS sequence"/>
</dbReference>
<organism evidence="3 4">
    <name type="scientific">Lupinus luteus</name>
    <name type="common">European yellow lupine</name>
    <dbReference type="NCBI Taxonomy" id="3873"/>
    <lineage>
        <taxon>Eukaryota</taxon>
        <taxon>Viridiplantae</taxon>
        <taxon>Streptophyta</taxon>
        <taxon>Embryophyta</taxon>
        <taxon>Tracheophyta</taxon>
        <taxon>Spermatophyta</taxon>
        <taxon>Magnoliopsida</taxon>
        <taxon>eudicotyledons</taxon>
        <taxon>Gunneridae</taxon>
        <taxon>Pentapetalae</taxon>
        <taxon>rosids</taxon>
        <taxon>fabids</taxon>
        <taxon>Fabales</taxon>
        <taxon>Fabaceae</taxon>
        <taxon>Papilionoideae</taxon>
        <taxon>50 kb inversion clade</taxon>
        <taxon>genistoids sensu lato</taxon>
        <taxon>core genistoids</taxon>
        <taxon>Genisteae</taxon>
        <taxon>Lupinus</taxon>
    </lineage>
</organism>